<organism evidence="2 3">
    <name type="scientific">Methylophaga thiooxydans</name>
    <dbReference type="NCBI Taxonomy" id="392484"/>
    <lineage>
        <taxon>Bacteria</taxon>
        <taxon>Pseudomonadati</taxon>
        <taxon>Pseudomonadota</taxon>
        <taxon>Gammaproteobacteria</taxon>
        <taxon>Thiotrichales</taxon>
        <taxon>Piscirickettsiaceae</taxon>
        <taxon>Methylophaga</taxon>
    </lineage>
</organism>
<sequence>MSVFHRVTLGCLIGLTMAATVHAAPSSNDLMGTWYSEQQQDDETMKWLTRRMDNNRYAALFLVCNDKDLSWVQKETGDWQLENGELVENVSSMEDMNGKKQVPEGKTVIQTYTALNLNGDVLAYQKKGTDKHFEFNRVEDGYQIRCD</sequence>
<protein>
    <recommendedName>
        <fullName evidence="4">Lipoprotein</fullName>
    </recommendedName>
</protein>
<evidence type="ECO:0000313" key="2">
    <source>
        <dbReference type="EMBL" id="KGM07280.1"/>
    </source>
</evidence>
<proteinExistence type="predicted"/>
<name>A0A0A0BHE9_9GAMM</name>
<evidence type="ECO:0000256" key="1">
    <source>
        <dbReference type="SAM" id="SignalP"/>
    </source>
</evidence>
<gene>
    <name evidence="2" type="ORF">LP43_0890</name>
</gene>
<comment type="caution">
    <text evidence="2">The sequence shown here is derived from an EMBL/GenBank/DDBJ whole genome shotgun (WGS) entry which is preliminary data.</text>
</comment>
<dbReference type="AlphaFoldDB" id="A0A0A0BHE9"/>
<reference evidence="2 3" key="1">
    <citation type="submission" date="2014-09" db="EMBL/GenBank/DDBJ databases">
        <authorList>
            <person name="Grob C."/>
            <person name="Taubert M."/>
            <person name="Howat A.M."/>
            <person name="Burns O.J."/>
            <person name="Dixon J.L."/>
            <person name="Chen Y."/>
            <person name="Murrell J.C."/>
        </authorList>
    </citation>
    <scope>NUCLEOTIDE SEQUENCE [LARGE SCALE GENOMIC DNA]</scope>
    <source>
        <strain evidence="2">L4</strain>
    </source>
</reference>
<dbReference type="EMBL" id="JRQD01000002">
    <property type="protein sequence ID" value="KGM07280.1"/>
    <property type="molecule type" value="Genomic_DNA"/>
</dbReference>
<dbReference type="Proteomes" id="UP000029999">
    <property type="component" value="Unassembled WGS sequence"/>
</dbReference>
<accession>A0A0A0BHE9</accession>
<evidence type="ECO:0008006" key="4">
    <source>
        <dbReference type="Google" id="ProtNLM"/>
    </source>
</evidence>
<keyword evidence="1" id="KW-0732">Signal</keyword>
<feature type="signal peptide" evidence="1">
    <location>
        <begin position="1"/>
        <end position="23"/>
    </location>
</feature>
<evidence type="ECO:0000313" key="3">
    <source>
        <dbReference type="Proteomes" id="UP000029999"/>
    </source>
</evidence>
<feature type="chain" id="PRO_5001967235" description="Lipoprotein" evidence="1">
    <location>
        <begin position="24"/>
        <end position="147"/>
    </location>
</feature>
<dbReference type="RefSeq" id="WP_036312451.1">
    <property type="nucleotide sequence ID" value="NZ_JRQD01000002.1"/>
</dbReference>